<name>A0A6J8DPL4_MYTCO</name>
<dbReference type="GO" id="GO:0008270">
    <property type="term" value="F:zinc ion binding"/>
    <property type="evidence" value="ECO:0007669"/>
    <property type="project" value="UniProtKB-KW"/>
</dbReference>
<evidence type="ECO:0000256" key="2">
    <source>
        <dbReference type="SAM" id="MobiDB-lite"/>
    </source>
</evidence>
<dbReference type="Proteomes" id="UP000507470">
    <property type="component" value="Unassembled WGS sequence"/>
</dbReference>
<keyword evidence="1" id="KW-0862">Zinc</keyword>
<evidence type="ECO:0000313" key="4">
    <source>
        <dbReference type="EMBL" id="CAC5410548.1"/>
    </source>
</evidence>
<evidence type="ECO:0000313" key="5">
    <source>
        <dbReference type="Proteomes" id="UP000507470"/>
    </source>
</evidence>
<evidence type="ECO:0000259" key="3">
    <source>
        <dbReference type="PROSITE" id="PS50157"/>
    </source>
</evidence>
<evidence type="ECO:0000256" key="1">
    <source>
        <dbReference type="PROSITE-ProRule" id="PRU00042"/>
    </source>
</evidence>
<reference evidence="4 5" key="1">
    <citation type="submission" date="2020-06" db="EMBL/GenBank/DDBJ databases">
        <authorList>
            <person name="Li R."/>
            <person name="Bekaert M."/>
        </authorList>
    </citation>
    <scope>NUCLEOTIDE SEQUENCE [LARGE SCALE GENOMIC DNA]</scope>
    <source>
        <strain evidence="5">wild</strain>
    </source>
</reference>
<dbReference type="AlphaFoldDB" id="A0A6J8DPL4"/>
<dbReference type="PROSITE" id="PS50157">
    <property type="entry name" value="ZINC_FINGER_C2H2_2"/>
    <property type="match status" value="1"/>
</dbReference>
<feature type="compositionally biased region" description="Basic and acidic residues" evidence="2">
    <location>
        <begin position="101"/>
        <end position="118"/>
    </location>
</feature>
<dbReference type="EMBL" id="CACVKT020007773">
    <property type="protein sequence ID" value="CAC5410548.1"/>
    <property type="molecule type" value="Genomic_DNA"/>
</dbReference>
<dbReference type="PROSITE" id="PS00028">
    <property type="entry name" value="ZINC_FINGER_C2H2_1"/>
    <property type="match status" value="1"/>
</dbReference>
<sequence>MLANFLSHFKHWIRVFKFLSNKKFTSISTLRRHHKTFHEPTVTIFLSHFKHWIRVFKFLSNKKFASISTLRRHHKTFHEPTVTIFECLHCPATFTRKHGAEKHITTKHQEKPTTDLNEKTATPKAAADPIAKWVPPVEAQTKYEMTPKFKIVAALPKYTAPTPVKIQETPDMPSMDILKEDLQLSDSEDSDDDVIYVKTTGPPKYSTNSYGYLVEEVPTYQTTNCYKTYKGPVQSSSQQTVCRDEPTENK</sequence>
<feature type="region of interest" description="Disordered" evidence="2">
    <location>
        <begin position="101"/>
        <end position="122"/>
    </location>
</feature>
<dbReference type="InterPro" id="IPR013087">
    <property type="entry name" value="Znf_C2H2_type"/>
</dbReference>
<keyword evidence="1" id="KW-0863">Zinc-finger</keyword>
<dbReference type="OrthoDB" id="6181713at2759"/>
<keyword evidence="1" id="KW-0479">Metal-binding</keyword>
<feature type="domain" description="C2H2-type" evidence="3">
    <location>
        <begin position="85"/>
        <end position="112"/>
    </location>
</feature>
<accession>A0A6J8DPL4</accession>
<protein>
    <recommendedName>
        <fullName evidence="3">C2H2-type domain-containing protein</fullName>
    </recommendedName>
</protein>
<dbReference type="Gene3D" id="3.30.160.60">
    <property type="entry name" value="Classic Zinc Finger"/>
    <property type="match status" value="1"/>
</dbReference>
<organism evidence="4 5">
    <name type="scientific">Mytilus coruscus</name>
    <name type="common">Sea mussel</name>
    <dbReference type="NCBI Taxonomy" id="42192"/>
    <lineage>
        <taxon>Eukaryota</taxon>
        <taxon>Metazoa</taxon>
        <taxon>Spiralia</taxon>
        <taxon>Lophotrochozoa</taxon>
        <taxon>Mollusca</taxon>
        <taxon>Bivalvia</taxon>
        <taxon>Autobranchia</taxon>
        <taxon>Pteriomorphia</taxon>
        <taxon>Mytilida</taxon>
        <taxon>Mytiloidea</taxon>
        <taxon>Mytilidae</taxon>
        <taxon>Mytilinae</taxon>
        <taxon>Mytilus</taxon>
    </lineage>
</organism>
<keyword evidence="5" id="KW-1185">Reference proteome</keyword>
<feature type="region of interest" description="Disordered" evidence="2">
    <location>
        <begin position="230"/>
        <end position="250"/>
    </location>
</feature>
<proteinExistence type="predicted"/>
<gene>
    <name evidence="4" type="ORF">MCOR_43726</name>
</gene>